<dbReference type="InterPro" id="IPR013320">
    <property type="entry name" value="ConA-like_dom_sf"/>
</dbReference>
<keyword evidence="3" id="KW-0732">Signal</keyword>
<dbReference type="Gene3D" id="2.60.120.200">
    <property type="match status" value="1"/>
</dbReference>
<dbReference type="AlphaFoldDB" id="A0A5C5XUK0"/>
<sequence precursor="true">MIRSGTLILAISAALCASLASADIWEPGTALHEKIWYDWDADTLPVGKVREWKDSTSAQVAAVQADPARQPEKQPGGVHFPPGADCRLEAPWLRIPERAHRAAVMVFAAKVSSSPSDSGMLFAANGHQGNYNHRLPGIGYRRGDHEYTVHWTGQPDAAIRLPAGADESWHVIVTRRVDGRHYASIDGQPEVQAEIEDLVIPRDESRAKTLIGDTRPNGIEFIVNRIMLLHEELSAVDVDRIAGWAMWKTDSQSRLPPSHPYRKERPEPGAPKEGFVGHTEASWAKVKEQWGEKNATKEQTFGRPIAPLLEGYTTVFEDQFDSMTITDESSGEGPWYSPGHPAATGRARSVKPGREPNVYSQAGSELTITMQRVGKTWFSGSFTSVNVDGRGQTWNPAEHPTYFEARMKCSPGNDFASWPAFWIKAVDEYFTQTVPRTEIDIYEGYNSDPKGHHQAYHSWKAARQYGDRPNKTFHVGNYTGLHKNWPDAPVDLFDNEYHTYGALITPKHIIFSFDGKELMRAPTTPDMLRPMFILVDLALLPKEADKADGEYKLVIDYVRVRQKIETNAAVRTQRERRNQSD</sequence>
<feature type="region of interest" description="Disordered" evidence="2">
    <location>
        <begin position="251"/>
        <end position="275"/>
    </location>
</feature>
<organism evidence="5 6">
    <name type="scientific">Posidoniimonas polymericola</name>
    <dbReference type="NCBI Taxonomy" id="2528002"/>
    <lineage>
        <taxon>Bacteria</taxon>
        <taxon>Pseudomonadati</taxon>
        <taxon>Planctomycetota</taxon>
        <taxon>Planctomycetia</taxon>
        <taxon>Pirellulales</taxon>
        <taxon>Lacipirellulaceae</taxon>
        <taxon>Posidoniimonas</taxon>
    </lineage>
</organism>
<evidence type="ECO:0000256" key="1">
    <source>
        <dbReference type="ARBA" id="ARBA00006865"/>
    </source>
</evidence>
<feature type="domain" description="GH16" evidence="4">
    <location>
        <begin position="299"/>
        <end position="566"/>
    </location>
</feature>
<accession>A0A5C5XUK0</accession>
<dbReference type="GO" id="GO:0005975">
    <property type="term" value="P:carbohydrate metabolic process"/>
    <property type="evidence" value="ECO:0007669"/>
    <property type="project" value="InterPro"/>
</dbReference>
<dbReference type="InterPro" id="IPR000757">
    <property type="entry name" value="Beta-glucanase-like"/>
</dbReference>
<name>A0A5C5XUK0_9BACT</name>
<proteinExistence type="inferred from homology"/>
<feature type="signal peptide" evidence="3">
    <location>
        <begin position="1"/>
        <end position="22"/>
    </location>
</feature>
<protein>
    <submittedName>
        <fullName evidence="5">Endo-1,3-1,4-beta-glycanase ExsH</fullName>
        <ecNumber evidence="5">3.2.1.-</ecNumber>
    </submittedName>
</protein>
<keyword evidence="5" id="KW-0326">Glycosidase</keyword>
<dbReference type="PANTHER" id="PTHR10963:SF55">
    <property type="entry name" value="GLYCOSIDE HYDROLASE FAMILY 16 PROTEIN"/>
    <property type="match status" value="1"/>
</dbReference>
<evidence type="ECO:0000256" key="2">
    <source>
        <dbReference type="SAM" id="MobiDB-lite"/>
    </source>
</evidence>
<evidence type="ECO:0000313" key="5">
    <source>
        <dbReference type="EMBL" id="TWT66927.1"/>
    </source>
</evidence>
<dbReference type="OrthoDB" id="9809583at2"/>
<evidence type="ECO:0000259" key="4">
    <source>
        <dbReference type="PROSITE" id="PS51762"/>
    </source>
</evidence>
<dbReference type="InterPro" id="IPR050546">
    <property type="entry name" value="Glycosyl_Hydrlase_16"/>
</dbReference>
<reference evidence="5 6" key="1">
    <citation type="submission" date="2019-02" db="EMBL/GenBank/DDBJ databases">
        <title>Deep-cultivation of Planctomycetes and their phenomic and genomic characterization uncovers novel biology.</title>
        <authorList>
            <person name="Wiegand S."/>
            <person name="Jogler M."/>
            <person name="Boedeker C."/>
            <person name="Pinto D."/>
            <person name="Vollmers J."/>
            <person name="Rivas-Marin E."/>
            <person name="Kohn T."/>
            <person name="Peeters S.H."/>
            <person name="Heuer A."/>
            <person name="Rast P."/>
            <person name="Oberbeckmann S."/>
            <person name="Bunk B."/>
            <person name="Jeske O."/>
            <person name="Meyerdierks A."/>
            <person name="Storesund J.E."/>
            <person name="Kallscheuer N."/>
            <person name="Luecker S."/>
            <person name="Lage O.M."/>
            <person name="Pohl T."/>
            <person name="Merkel B.J."/>
            <person name="Hornburger P."/>
            <person name="Mueller R.-W."/>
            <person name="Bruemmer F."/>
            <person name="Labrenz M."/>
            <person name="Spormann A.M."/>
            <person name="Op Den Camp H."/>
            <person name="Overmann J."/>
            <person name="Amann R."/>
            <person name="Jetten M.S.M."/>
            <person name="Mascher T."/>
            <person name="Medema M.H."/>
            <person name="Devos D.P."/>
            <person name="Kaster A.-K."/>
            <person name="Ovreas L."/>
            <person name="Rohde M."/>
            <person name="Galperin M.Y."/>
            <person name="Jogler C."/>
        </authorList>
    </citation>
    <scope>NUCLEOTIDE SEQUENCE [LARGE SCALE GENOMIC DNA]</scope>
    <source>
        <strain evidence="5 6">Pla123a</strain>
    </source>
</reference>
<feature type="region of interest" description="Disordered" evidence="2">
    <location>
        <begin position="326"/>
        <end position="355"/>
    </location>
</feature>
<dbReference type="Proteomes" id="UP000318478">
    <property type="component" value="Unassembled WGS sequence"/>
</dbReference>
<evidence type="ECO:0000313" key="6">
    <source>
        <dbReference type="Proteomes" id="UP000318478"/>
    </source>
</evidence>
<dbReference type="GO" id="GO:0004553">
    <property type="term" value="F:hydrolase activity, hydrolyzing O-glycosyl compounds"/>
    <property type="evidence" value="ECO:0007669"/>
    <property type="project" value="InterPro"/>
</dbReference>
<gene>
    <name evidence="5" type="primary">exsH_1</name>
    <name evidence="5" type="ORF">Pla123a_43560</name>
</gene>
<comment type="similarity">
    <text evidence="1">Belongs to the glycosyl hydrolase 16 family.</text>
</comment>
<evidence type="ECO:0000256" key="3">
    <source>
        <dbReference type="SAM" id="SignalP"/>
    </source>
</evidence>
<dbReference type="PANTHER" id="PTHR10963">
    <property type="entry name" value="GLYCOSYL HYDROLASE-RELATED"/>
    <property type="match status" value="1"/>
</dbReference>
<keyword evidence="5" id="KW-0378">Hydrolase</keyword>
<comment type="caution">
    <text evidence="5">The sequence shown here is derived from an EMBL/GenBank/DDBJ whole genome shotgun (WGS) entry which is preliminary data.</text>
</comment>
<dbReference type="EMBL" id="SJPO01000013">
    <property type="protein sequence ID" value="TWT66927.1"/>
    <property type="molecule type" value="Genomic_DNA"/>
</dbReference>
<dbReference type="EC" id="3.2.1.-" evidence="5"/>
<feature type="chain" id="PRO_5022842222" evidence="3">
    <location>
        <begin position="23"/>
        <end position="581"/>
    </location>
</feature>
<dbReference type="CDD" id="cd08023">
    <property type="entry name" value="GH16_laminarinase_like"/>
    <property type="match status" value="1"/>
</dbReference>
<dbReference type="PROSITE" id="PS51762">
    <property type="entry name" value="GH16_2"/>
    <property type="match status" value="1"/>
</dbReference>
<dbReference type="SUPFAM" id="SSF49899">
    <property type="entry name" value="Concanavalin A-like lectins/glucanases"/>
    <property type="match status" value="1"/>
</dbReference>
<keyword evidence="6" id="KW-1185">Reference proteome</keyword>